<organism evidence="4">
    <name type="scientific">Gongylonema pulchrum</name>
    <dbReference type="NCBI Taxonomy" id="637853"/>
    <lineage>
        <taxon>Eukaryota</taxon>
        <taxon>Metazoa</taxon>
        <taxon>Ecdysozoa</taxon>
        <taxon>Nematoda</taxon>
        <taxon>Chromadorea</taxon>
        <taxon>Rhabditida</taxon>
        <taxon>Spirurina</taxon>
        <taxon>Spiruromorpha</taxon>
        <taxon>Spiruroidea</taxon>
        <taxon>Gongylonematidae</taxon>
        <taxon>Gongylonema</taxon>
    </lineage>
</organism>
<name>A0A183DLR8_9BILA</name>
<evidence type="ECO:0000313" key="3">
    <source>
        <dbReference type="Proteomes" id="UP000271098"/>
    </source>
</evidence>
<dbReference type="Proteomes" id="UP000271098">
    <property type="component" value="Unassembled WGS sequence"/>
</dbReference>
<accession>A0A183DLR8</accession>
<protein>
    <submittedName>
        <fullName evidence="4">DUF4398 domain-containing protein</fullName>
    </submittedName>
</protein>
<sequence length="123" mass="13191">MLTELTYVTIAGVNFSAIRQDSSGAPEQREGASCDVVIHHFAASQPVPSARAINSGEAGRSNSAEPGPSGVNYAAVRQDSYRALERARDVAAKRVARSNPAFKEAEASRAAERMRLKRQVESC</sequence>
<keyword evidence="3" id="KW-1185">Reference proteome</keyword>
<dbReference type="AlphaFoldDB" id="A0A183DLR8"/>
<gene>
    <name evidence="2" type="ORF">GPUH_LOCUS9665</name>
</gene>
<evidence type="ECO:0000313" key="4">
    <source>
        <dbReference type="WBParaSite" id="GPUH_0000967001-mRNA-1"/>
    </source>
</evidence>
<reference evidence="2 3" key="2">
    <citation type="submission" date="2018-11" db="EMBL/GenBank/DDBJ databases">
        <authorList>
            <consortium name="Pathogen Informatics"/>
        </authorList>
    </citation>
    <scope>NUCLEOTIDE SEQUENCE [LARGE SCALE GENOMIC DNA]</scope>
</reference>
<dbReference type="WBParaSite" id="GPUH_0000967001-mRNA-1">
    <property type="protein sequence ID" value="GPUH_0000967001-mRNA-1"/>
    <property type="gene ID" value="GPUH_0000967001"/>
</dbReference>
<evidence type="ECO:0000313" key="2">
    <source>
        <dbReference type="EMBL" id="VDK75643.1"/>
    </source>
</evidence>
<evidence type="ECO:0000256" key="1">
    <source>
        <dbReference type="SAM" id="MobiDB-lite"/>
    </source>
</evidence>
<proteinExistence type="predicted"/>
<feature type="region of interest" description="Disordered" evidence="1">
    <location>
        <begin position="48"/>
        <end position="72"/>
    </location>
</feature>
<dbReference type="EMBL" id="UYRT01032752">
    <property type="protein sequence ID" value="VDK75643.1"/>
    <property type="molecule type" value="Genomic_DNA"/>
</dbReference>
<reference evidence="4" key="1">
    <citation type="submission" date="2016-06" db="UniProtKB">
        <authorList>
            <consortium name="WormBaseParasite"/>
        </authorList>
    </citation>
    <scope>IDENTIFICATION</scope>
</reference>